<feature type="domain" description="Gcp-like" evidence="1">
    <location>
        <begin position="45"/>
        <end position="160"/>
    </location>
</feature>
<dbReference type="InterPro" id="IPR022496">
    <property type="entry name" value="T6A_TsaB"/>
</dbReference>
<dbReference type="GO" id="GO:0002949">
    <property type="term" value="P:tRNA threonylcarbamoyladenosine modification"/>
    <property type="evidence" value="ECO:0007669"/>
    <property type="project" value="InterPro"/>
</dbReference>
<name>A0A4R7D4W6_9SPHI</name>
<dbReference type="InterPro" id="IPR043129">
    <property type="entry name" value="ATPase_NBD"/>
</dbReference>
<evidence type="ECO:0000313" key="3">
    <source>
        <dbReference type="Proteomes" id="UP000294752"/>
    </source>
</evidence>
<sequence length="241" mass="26494">MAMIQFREFMKDSYILQIETATPVCSVALSKNGKTIVTQDADLPNQHASQLTIFIEQVLQKAGIAREDLSAVAVSMGPGSYTGLRIGVSTAKGMCYGLDLPLIGINTLDAMVTGFIHDGSKALGKTILVPMIDARRMEVYMATYTERGEMLRDTSAEIIDVDFFNPTSEVSNYVLFGSGADKFVPLFAEQPAVEVVSGFANTAAHLSSLAFEKYQQAAWEDLVYFEPFYLKDFIATTPKRR</sequence>
<evidence type="ECO:0000259" key="1">
    <source>
        <dbReference type="Pfam" id="PF00814"/>
    </source>
</evidence>
<dbReference type="NCBIfam" id="TIGR03725">
    <property type="entry name" value="T6A_YeaZ"/>
    <property type="match status" value="1"/>
</dbReference>
<proteinExistence type="predicted"/>
<organism evidence="2 3">
    <name type="scientific">Sphingobacterium paludis</name>
    <dbReference type="NCBI Taxonomy" id="1476465"/>
    <lineage>
        <taxon>Bacteria</taxon>
        <taxon>Pseudomonadati</taxon>
        <taxon>Bacteroidota</taxon>
        <taxon>Sphingobacteriia</taxon>
        <taxon>Sphingobacteriales</taxon>
        <taxon>Sphingobacteriaceae</taxon>
        <taxon>Sphingobacterium</taxon>
    </lineage>
</organism>
<reference evidence="2 3" key="1">
    <citation type="submission" date="2019-03" db="EMBL/GenBank/DDBJ databases">
        <title>Genomic Encyclopedia of Type Strains, Phase III (KMG-III): the genomes of soil and plant-associated and newly described type strains.</title>
        <authorList>
            <person name="Whitman W."/>
        </authorList>
    </citation>
    <scope>NUCLEOTIDE SEQUENCE [LARGE SCALE GENOMIC DNA]</scope>
    <source>
        <strain evidence="2 3">CGMCC 1.12801</strain>
    </source>
</reference>
<evidence type="ECO:0000313" key="2">
    <source>
        <dbReference type="EMBL" id="TDS16143.1"/>
    </source>
</evidence>
<dbReference type="SUPFAM" id="SSF53067">
    <property type="entry name" value="Actin-like ATPase domain"/>
    <property type="match status" value="2"/>
</dbReference>
<gene>
    <name evidence="2" type="ORF">B0I21_102469</name>
</gene>
<dbReference type="Pfam" id="PF00814">
    <property type="entry name" value="TsaD"/>
    <property type="match status" value="1"/>
</dbReference>
<dbReference type="AlphaFoldDB" id="A0A4R7D4W6"/>
<protein>
    <submittedName>
        <fullName evidence="2">tRNA threonylcarbamoyladenosine biosynthesis protein TsaB</fullName>
    </submittedName>
</protein>
<dbReference type="CDD" id="cd24032">
    <property type="entry name" value="ASKHA_NBD_TsaB"/>
    <property type="match status" value="1"/>
</dbReference>
<dbReference type="InterPro" id="IPR000905">
    <property type="entry name" value="Gcp-like_dom"/>
</dbReference>
<comment type="caution">
    <text evidence="2">The sequence shown here is derived from an EMBL/GenBank/DDBJ whole genome shotgun (WGS) entry which is preliminary data.</text>
</comment>
<dbReference type="GO" id="GO:0005829">
    <property type="term" value="C:cytosol"/>
    <property type="evidence" value="ECO:0007669"/>
    <property type="project" value="TreeGrafter"/>
</dbReference>
<keyword evidence="3" id="KW-1185">Reference proteome</keyword>
<dbReference type="EMBL" id="SNZV01000002">
    <property type="protein sequence ID" value="TDS16143.1"/>
    <property type="molecule type" value="Genomic_DNA"/>
</dbReference>
<dbReference type="PANTHER" id="PTHR11735">
    <property type="entry name" value="TRNA N6-ADENOSINE THREONYLCARBAMOYLTRANSFERASE"/>
    <property type="match status" value="1"/>
</dbReference>
<dbReference type="Proteomes" id="UP000294752">
    <property type="component" value="Unassembled WGS sequence"/>
</dbReference>
<accession>A0A4R7D4W6</accession>
<dbReference type="PANTHER" id="PTHR11735:SF11">
    <property type="entry name" value="TRNA THREONYLCARBAMOYLADENOSINE BIOSYNTHESIS PROTEIN TSAB"/>
    <property type="match status" value="1"/>
</dbReference>
<dbReference type="Gene3D" id="3.30.420.40">
    <property type="match status" value="2"/>
</dbReference>